<keyword evidence="5" id="KW-0653">Protein transport</keyword>
<sequence>MSAPSGTGSPRTRIPPPFASTPVSSPASARRRGVTPSVMSPLSAFANSSPAHSFRSNAYPSSSRSPESVSGQSLLQLAPSTRYRAVSAAASQAGSLATTTANTIGPTKFKRSHARRRPGQPQPPPPPAMVKSANPDDVDLLALEDPDEVFKAFGVRDVRKLEQRASEAAAAKVAELRSMVGERYRDLLAAADSIVRMRTAADNLVDRIETAETGLGTAGAASDDSPSKRRHSLRSTRRPSSPGRDRSLSSSTTVAHAIQVLLSIPSLVHAKLDQADYLEAARLEDFGQLVYRELSSFEVESEVDGGVSKRRLAQMFPLIDKQAEPLAALKPLIVRRATASLQEWESEPSVVARSMAAIAMLRRVGSTQTLATLLEARSNALADLLQSPASTSKKQDTDSAAIADRLYAVLALVLRTVEAAHGVFGGASPEVVTLDGLLEALRTPGKQVSAVLLTPVIDAFANAVALQRHLPPAFLSHRPDIVPTPADLDGVQQDVAEWTRKSSVDVLSGFSGWISSMSEAKALADLRHTGRRAFSTAQPSSPSATTANEFRSQLEHAIENRLAEVYRARLDTLVARVKPSVEALLLALPDSAADLDQSVFLFESPLVFPSASLYAPSRRHQHAHTDGIADPFESFLTKVGKRVDGRSPLLDRGLSELEDEARAIRNDLTSWLGPDGLEGGADEVQMRERLRQSYVDAACESLVGVADAIAQALEDVKHDVDGSLFLGNFAFLLGESASFTKDLLLTSESRTDSSALEEWHNKLHSVQDASLNTWRDKTVHKAVSKLRESLSLAVAQSPEAMIWAWEATSGHPAADGKGTASSVPLPATPSAATLSALTSLASALRRVGLHRNHADPSIASSLLATFADEVVELAQSFAGEIESMVEPEPRLLSEVGVRVAWDLALLAALTPEEKNDAVSSLQDRFLAMAPESWRTPGRERLRLASLDYLQGAQSILGGLLPDELKQAALGSSAGRNGIVTKSTPALNKLLPLGPAMSAFATLGDLHGASAGLVKPGPRLGLLPTRG</sequence>
<feature type="compositionally biased region" description="Polar residues" evidence="8">
    <location>
        <begin position="37"/>
        <end position="51"/>
    </location>
</feature>
<proteinExistence type="inferred from homology"/>
<feature type="region of interest" description="Disordered" evidence="8">
    <location>
        <begin position="1"/>
        <end position="134"/>
    </location>
</feature>
<dbReference type="GO" id="GO:0015031">
    <property type="term" value="P:protein transport"/>
    <property type="evidence" value="ECO:0007669"/>
    <property type="project" value="UniProtKB-KW"/>
</dbReference>
<keyword evidence="7" id="KW-0472">Membrane</keyword>
<dbReference type="PANTHER" id="PTHR31658:SF0">
    <property type="entry name" value="CONSERVED OLIGOMERIC GOLGI COMPLEX SUBUNIT 1"/>
    <property type="match status" value="1"/>
</dbReference>
<dbReference type="AlphaFoldDB" id="A0A2S5B0G1"/>
<dbReference type="EMBL" id="PJQD01000140">
    <property type="protein sequence ID" value="POY70259.1"/>
    <property type="molecule type" value="Genomic_DNA"/>
</dbReference>
<gene>
    <name evidence="9" type="ORF">BMF94_6845</name>
</gene>
<dbReference type="STRING" id="741276.A0A2S5B0G1"/>
<reference evidence="9 10" key="1">
    <citation type="journal article" date="2018" name="Front. Microbiol.">
        <title>Prospects for Fungal Bioremediation of Acidic Radioactive Waste Sites: Characterization and Genome Sequence of Rhodotorula taiwanensis MD1149.</title>
        <authorList>
            <person name="Tkavc R."/>
            <person name="Matrosova V.Y."/>
            <person name="Grichenko O.E."/>
            <person name="Gostincar C."/>
            <person name="Volpe R.P."/>
            <person name="Klimenkova P."/>
            <person name="Gaidamakova E.K."/>
            <person name="Zhou C.E."/>
            <person name="Stewart B.J."/>
            <person name="Lyman M.G."/>
            <person name="Malfatti S.A."/>
            <person name="Rubinfeld B."/>
            <person name="Courtot M."/>
            <person name="Singh J."/>
            <person name="Dalgard C.L."/>
            <person name="Hamilton T."/>
            <person name="Frey K.G."/>
            <person name="Gunde-Cimerman N."/>
            <person name="Dugan L."/>
            <person name="Daly M.J."/>
        </authorList>
    </citation>
    <scope>NUCLEOTIDE SEQUENCE [LARGE SCALE GENOMIC DNA]</scope>
    <source>
        <strain evidence="9 10">MD1149</strain>
    </source>
</reference>
<dbReference type="Proteomes" id="UP000237144">
    <property type="component" value="Unassembled WGS sequence"/>
</dbReference>
<evidence type="ECO:0000256" key="5">
    <source>
        <dbReference type="ARBA" id="ARBA00022927"/>
    </source>
</evidence>
<evidence type="ECO:0000313" key="10">
    <source>
        <dbReference type="Proteomes" id="UP000237144"/>
    </source>
</evidence>
<dbReference type="PANTHER" id="PTHR31658">
    <property type="entry name" value="CONSERVED OLIGOMERIC GOLGI COMPLEX SUBUNIT 1"/>
    <property type="match status" value="1"/>
</dbReference>
<feature type="compositionally biased region" description="Low complexity" evidence="8">
    <location>
        <begin position="53"/>
        <end position="73"/>
    </location>
</feature>
<evidence type="ECO:0000256" key="3">
    <source>
        <dbReference type="ARBA" id="ARBA00020978"/>
    </source>
</evidence>
<feature type="compositionally biased region" description="Basic residues" evidence="8">
    <location>
        <begin position="108"/>
        <end position="118"/>
    </location>
</feature>
<dbReference type="Pfam" id="PF08700">
    <property type="entry name" value="VPS51_Exo84_N"/>
    <property type="match status" value="1"/>
</dbReference>
<evidence type="ECO:0000256" key="7">
    <source>
        <dbReference type="ARBA" id="ARBA00023136"/>
    </source>
</evidence>
<accession>A0A2S5B0G1</accession>
<dbReference type="GO" id="GO:0006891">
    <property type="term" value="P:intra-Golgi vesicle-mediated transport"/>
    <property type="evidence" value="ECO:0007669"/>
    <property type="project" value="InterPro"/>
</dbReference>
<dbReference type="GO" id="GO:0017119">
    <property type="term" value="C:Golgi transport complex"/>
    <property type="evidence" value="ECO:0007669"/>
    <property type="project" value="InterPro"/>
</dbReference>
<evidence type="ECO:0000256" key="6">
    <source>
        <dbReference type="ARBA" id="ARBA00023034"/>
    </source>
</evidence>
<dbReference type="InterPro" id="IPR033370">
    <property type="entry name" value="COG1"/>
</dbReference>
<evidence type="ECO:0000313" key="9">
    <source>
        <dbReference type="EMBL" id="POY70259.1"/>
    </source>
</evidence>
<feature type="region of interest" description="Disordered" evidence="8">
    <location>
        <begin position="215"/>
        <end position="251"/>
    </location>
</feature>
<evidence type="ECO:0000256" key="4">
    <source>
        <dbReference type="ARBA" id="ARBA00022448"/>
    </source>
</evidence>
<name>A0A2S5B0G1_9BASI</name>
<comment type="similarity">
    <text evidence="2">Belongs to the COG1 family.</text>
</comment>
<protein>
    <recommendedName>
        <fullName evidence="3">Conserved oligomeric Golgi complex subunit 1</fullName>
    </recommendedName>
</protein>
<evidence type="ECO:0000256" key="1">
    <source>
        <dbReference type="ARBA" id="ARBA00004395"/>
    </source>
</evidence>
<keyword evidence="4" id="KW-0813">Transport</keyword>
<comment type="subcellular location">
    <subcellularLocation>
        <location evidence="1">Golgi apparatus membrane</location>
        <topology evidence="1">Peripheral membrane protein</topology>
    </subcellularLocation>
</comment>
<feature type="compositionally biased region" description="Polar residues" evidence="8">
    <location>
        <begin position="1"/>
        <end position="10"/>
    </location>
</feature>
<dbReference type="OrthoDB" id="2530236at2759"/>
<dbReference type="GO" id="GO:0000139">
    <property type="term" value="C:Golgi membrane"/>
    <property type="evidence" value="ECO:0007669"/>
    <property type="project" value="UniProtKB-SubCell"/>
</dbReference>
<feature type="compositionally biased region" description="Basic residues" evidence="8">
    <location>
        <begin position="228"/>
        <end position="237"/>
    </location>
</feature>
<evidence type="ECO:0000256" key="2">
    <source>
        <dbReference type="ARBA" id="ARBA00006653"/>
    </source>
</evidence>
<evidence type="ECO:0000256" key="8">
    <source>
        <dbReference type="SAM" id="MobiDB-lite"/>
    </source>
</evidence>
<keyword evidence="6" id="KW-0333">Golgi apparatus</keyword>
<feature type="compositionally biased region" description="Polar residues" evidence="8">
    <location>
        <begin position="89"/>
        <end position="105"/>
    </location>
</feature>
<keyword evidence="10" id="KW-1185">Reference proteome</keyword>
<comment type="caution">
    <text evidence="9">The sequence shown here is derived from an EMBL/GenBank/DDBJ whole genome shotgun (WGS) entry which is preliminary data.</text>
</comment>
<organism evidence="9 10">
    <name type="scientific">Rhodotorula taiwanensis</name>
    <dbReference type="NCBI Taxonomy" id="741276"/>
    <lineage>
        <taxon>Eukaryota</taxon>
        <taxon>Fungi</taxon>
        <taxon>Dikarya</taxon>
        <taxon>Basidiomycota</taxon>
        <taxon>Pucciniomycotina</taxon>
        <taxon>Microbotryomycetes</taxon>
        <taxon>Sporidiobolales</taxon>
        <taxon>Sporidiobolaceae</taxon>
        <taxon>Rhodotorula</taxon>
    </lineage>
</organism>